<proteinExistence type="predicted"/>
<comment type="caution">
    <text evidence="2">The sequence shown here is derived from an EMBL/GenBank/DDBJ whole genome shotgun (WGS) entry which is preliminary data.</text>
</comment>
<evidence type="ECO:0000313" key="2">
    <source>
        <dbReference type="EMBL" id="MFD2068700.1"/>
    </source>
</evidence>
<keyword evidence="1" id="KW-1133">Transmembrane helix</keyword>
<dbReference type="Pfam" id="PF14114">
    <property type="entry name" value="DUF4286"/>
    <property type="match status" value="1"/>
</dbReference>
<sequence length="126" mass="14683">MHIYILAISIIMLNFVLSGMILYNITVSIENSVAEEWLQWVKEVHIPEVMSTGFFLRNQVARLLNEIENGGTTYALQYTCRNLQDLQEYQNEHEPEILAKQIERYPNKLVYFASMLEVVGIDVERS</sequence>
<protein>
    <submittedName>
        <fullName evidence="2">DUF4286 family protein</fullName>
    </submittedName>
</protein>
<keyword evidence="1" id="KW-0812">Transmembrane</keyword>
<dbReference type="Proteomes" id="UP001597369">
    <property type="component" value="Unassembled WGS sequence"/>
</dbReference>
<accession>A0ABW4X3X5</accession>
<gene>
    <name evidence="2" type="ORF">ACFSKU_17555</name>
</gene>
<name>A0ABW4X3X5_9BACT</name>
<dbReference type="RefSeq" id="WP_229959108.1">
    <property type="nucleotide sequence ID" value="NZ_JAJJWI010000004.1"/>
</dbReference>
<keyword evidence="1" id="KW-0472">Membrane</keyword>
<dbReference type="InterPro" id="IPR025563">
    <property type="entry name" value="DUF4286"/>
</dbReference>
<organism evidence="2 3">
    <name type="scientific">Pontibacter silvestris</name>
    <dbReference type="NCBI Taxonomy" id="2305183"/>
    <lineage>
        <taxon>Bacteria</taxon>
        <taxon>Pseudomonadati</taxon>
        <taxon>Bacteroidota</taxon>
        <taxon>Cytophagia</taxon>
        <taxon>Cytophagales</taxon>
        <taxon>Hymenobacteraceae</taxon>
        <taxon>Pontibacter</taxon>
    </lineage>
</organism>
<reference evidence="3" key="1">
    <citation type="journal article" date="2019" name="Int. J. Syst. Evol. Microbiol.">
        <title>The Global Catalogue of Microorganisms (GCM) 10K type strain sequencing project: providing services to taxonomists for standard genome sequencing and annotation.</title>
        <authorList>
            <consortium name="The Broad Institute Genomics Platform"/>
            <consortium name="The Broad Institute Genome Sequencing Center for Infectious Disease"/>
            <person name="Wu L."/>
            <person name="Ma J."/>
        </authorList>
    </citation>
    <scope>NUCLEOTIDE SEQUENCE [LARGE SCALE GENOMIC DNA]</scope>
    <source>
        <strain evidence="3">JCM 16545</strain>
    </source>
</reference>
<feature type="transmembrane region" description="Helical" evidence="1">
    <location>
        <begin position="6"/>
        <end position="25"/>
    </location>
</feature>
<dbReference type="EMBL" id="JBHUHV010000054">
    <property type="protein sequence ID" value="MFD2068700.1"/>
    <property type="molecule type" value="Genomic_DNA"/>
</dbReference>
<evidence type="ECO:0000256" key="1">
    <source>
        <dbReference type="SAM" id="Phobius"/>
    </source>
</evidence>
<keyword evidence="3" id="KW-1185">Reference proteome</keyword>
<evidence type="ECO:0000313" key="3">
    <source>
        <dbReference type="Proteomes" id="UP001597369"/>
    </source>
</evidence>